<name>A0A3A3FPN2_9BURK</name>
<accession>A0A3A3FPN2</accession>
<dbReference type="FunFam" id="3.40.190.290:FF:000001">
    <property type="entry name" value="Transcriptional regulator, LysR family"/>
    <property type="match status" value="1"/>
</dbReference>
<dbReference type="GO" id="GO:0043565">
    <property type="term" value="F:sequence-specific DNA binding"/>
    <property type="evidence" value="ECO:0007669"/>
    <property type="project" value="TreeGrafter"/>
</dbReference>
<dbReference type="CDD" id="cd08422">
    <property type="entry name" value="PBP2_CrgA_like"/>
    <property type="match status" value="1"/>
</dbReference>
<dbReference type="Gene3D" id="1.10.10.10">
    <property type="entry name" value="Winged helix-like DNA-binding domain superfamily/Winged helix DNA-binding domain"/>
    <property type="match status" value="1"/>
</dbReference>
<sequence length="304" mass="33429">MDLFQAMKVFAKVAEAGSLSGAARALDMSNPSVTRHIAELEAYLNARLFNRTTRRLSLTETGSNYLERCRQLLQDLDDATLAAGSSAVKPGGTLRISAPVSFAVNHLGPMLADYHERYSDVALDITLSDRTVDLVEEGFDLAIRISRIRDSALVARQFASARSIACAAPAYLKKHGMPRVPEDLARHACLSYTYHATRGEWHFQRGGKSHAVRVKGPVDANNGDLLREAAIAGMGIVLQPSFIVGDALRSKKLVPVLAGYDMAPLPIYAVYPSRRHLSAKVRTFVDYLVERFGNTPDWDRDMQA</sequence>
<evidence type="ECO:0000313" key="6">
    <source>
        <dbReference type="EMBL" id="RJF97420.1"/>
    </source>
</evidence>
<dbReference type="AlphaFoldDB" id="A0A3A3FPN2"/>
<dbReference type="Gene3D" id="3.40.190.290">
    <property type="match status" value="1"/>
</dbReference>
<dbReference type="InterPro" id="IPR000847">
    <property type="entry name" value="LysR_HTH_N"/>
</dbReference>
<organism evidence="6 7">
    <name type="scientific">Noviherbaspirillum saxi</name>
    <dbReference type="NCBI Taxonomy" id="2320863"/>
    <lineage>
        <taxon>Bacteria</taxon>
        <taxon>Pseudomonadati</taxon>
        <taxon>Pseudomonadota</taxon>
        <taxon>Betaproteobacteria</taxon>
        <taxon>Burkholderiales</taxon>
        <taxon>Oxalobacteraceae</taxon>
        <taxon>Noviherbaspirillum</taxon>
    </lineage>
</organism>
<dbReference type="FunFam" id="1.10.10.10:FF:000001">
    <property type="entry name" value="LysR family transcriptional regulator"/>
    <property type="match status" value="1"/>
</dbReference>
<dbReference type="EMBL" id="QYUO01000001">
    <property type="protein sequence ID" value="RJF97420.1"/>
    <property type="molecule type" value="Genomic_DNA"/>
</dbReference>
<dbReference type="RefSeq" id="WP_119767371.1">
    <property type="nucleotide sequence ID" value="NZ_QYUO01000001.1"/>
</dbReference>
<evidence type="ECO:0000256" key="2">
    <source>
        <dbReference type="ARBA" id="ARBA00023015"/>
    </source>
</evidence>
<dbReference type="PANTHER" id="PTHR30537">
    <property type="entry name" value="HTH-TYPE TRANSCRIPTIONAL REGULATOR"/>
    <property type="match status" value="1"/>
</dbReference>
<gene>
    <name evidence="6" type="ORF">D3871_01890</name>
</gene>
<proteinExistence type="inferred from homology"/>
<comment type="similarity">
    <text evidence="1">Belongs to the LysR transcriptional regulatory family.</text>
</comment>
<dbReference type="GO" id="GO:0006351">
    <property type="term" value="P:DNA-templated transcription"/>
    <property type="evidence" value="ECO:0007669"/>
    <property type="project" value="TreeGrafter"/>
</dbReference>
<dbReference type="OrthoDB" id="9026421at2"/>
<comment type="caution">
    <text evidence="6">The sequence shown here is derived from an EMBL/GenBank/DDBJ whole genome shotgun (WGS) entry which is preliminary data.</text>
</comment>
<dbReference type="Proteomes" id="UP000265955">
    <property type="component" value="Unassembled WGS sequence"/>
</dbReference>
<protein>
    <submittedName>
        <fullName evidence="6">LysR family transcriptional regulator</fullName>
    </submittedName>
</protein>
<dbReference type="Pfam" id="PF03466">
    <property type="entry name" value="LysR_substrate"/>
    <property type="match status" value="1"/>
</dbReference>
<keyword evidence="4" id="KW-0804">Transcription</keyword>
<dbReference type="SUPFAM" id="SSF53850">
    <property type="entry name" value="Periplasmic binding protein-like II"/>
    <property type="match status" value="1"/>
</dbReference>
<reference evidence="7" key="1">
    <citation type="submission" date="2018-09" db="EMBL/GenBank/DDBJ databases">
        <authorList>
            <person name="Zhu H."/>
        </authorList>
    </citation>
    <scope>NUCLEOTIDE SEQUENCE [LARGE SCALE GENOMIC DNA]</scope>
    <source>
        <strain evidence="7">K1R23-30</strain>
    </source>
</reference>
<evidence type="ECO:0000313" key="7">
    <source>
        <dbReference type="Proteomes" id="UP000265955"/>
    </source>
</evidence>
<feature type="domain" description="HTH lysR-type" evidence="5">
    <location>
        <begin position="1"/>
        <end position="59"/>
    </location>
</feature>
<keyword evidence="3" id="KW-0238">DNA-binding</keyword>
<dbReference type="Pfam" id="PF00126">
    <property type="entry name" value="HTH_1"/>
    <property type="match status" value="1"/>
</dbReference>
<dbReference type="PROSITE" id="PS50931">
    <property type="entry name" value="HTH_LYSR"/>
    <property type="match status" value="1"/>
</dbReference>
<dbReference type="InterPro" id="IPR036390">
    <property type="entry name" value="WH_DNA-bd_sf"/>
</dbReference>
<dbReference type="InterPro" id="IPR058163">
    <property type="entry name" value="LysR-type_TF_proteobact-type"/>
</dbReference>
<evidence type="ECO:0000256" key="3">
    <source>
        <dbReference type="ARBA" id="ARBA00023125"/>
    </source>
</evidence>
<dbReference type="GO" id="GO:0003700">
    <property type="term" value="F:DNA-binding transcription factor activity"/>
    <property type="evidence" value="ECO:0007669"/>
    <property type="project" value="InterPro"/>
</dbReference>
<dbReference type="InterPro" id="IPR005119">
    <property type="entry name" value="LysR_subst-bd"/>
</dbReference>
<dbReference type="PANTHER" id="PTHR30537:SF5">
    <property type="entry name" value="HTH-TYPE TRANSCRIPTIONAL ACTIVATOR TTDR-RELATED"/>
    <property type="match status" value="1"/>
</dbReference>
<evidence type="ECO:0000256" key="1">
    <source>
        <dbReference type="ARBA" id="ARBA00009437"/>
    </source>
</evidence>
<dbReference type="InterPro" id="IPR036388">
    <property type="entry name" value="WH-like_DNA-bd_sf"/>
</dbReference>
<keyword evidence="2" id="KW-0805">Transcription regulation</keyword>
<dbReference type="SUPFAM" id="SSF46785">
    <property type="entry name" value="Winged helix' DNA-binding domain"/>
    <property type="match status" value="1"/>
</dbReference>
<keyword evidence="7" id="KW-1185">Reference proteome</keyword>
<evidence type="ECO:0000259" key="5">
    <source>
        <dbReference type="PROSITE" id="PS50931"/>
    </source>
</evidence>
<evidence type="ECO:0000256" key="4">
    <source>
        <dbReference type="ARBA" id="ARBA00023163"/>
    </source>
</evidence>